<name>A0A7R6PKZ8_9GAMM</name>
<protein>
    <submittedName>
        <fullName evidence="2">GCN5 family acetyltransferase</fullName>
    </submittedName>
</protein>
<reference evidence="2 3" key="1">
    <citation type="journal article" date="2008" name="Int. J. Syst. Evol. Microbiol.">
        <title>Neptunomonas japonica sp. nov., an Osedax japonicus symbiont-like bacterium isolated from sediment adjacent to sperm whale carcasses off Kagoshima, Japan.</title>
        <authorList>
            <person name="Miyazaki M."/>
            <person name="Nogi Y."/>
            <person name="Fujiwara Y."/>
            <person name="Kawato M."/>
            <person name="Kubokawa K."/>
            <person name="Horikoshi K."/>
        </authorList>
    </citation>
    <scope>NUCLEOTIDE SEQUENCE [LARGE SCALE GENOMIC DNA]</scope>
    <source>
        <strain evidence="2 3">JAMM 1380</strain>
    </source>
</reference>
<accession>A0A7R6PKZ8</accession>
<dbReference type="InterPro" id="IPR000182">
    <property type="entry name" value="GNAT_dom"/>
</dbReference>
<keyword evidence="2" id="KW-0808">Transferase</keyword>
<dbReference type="Gene3D" id="3.40.630.30">
    <property type="match status" value="1"/>
</dbReference>
<dbReference type="PROSITE" id="PS51186">
    <property type="entry name" value="GNAT"/>
    <property type="match status" value="1"/>
</dbReference>
<sequence length="139" mass="16241">MEDYQIQLLCPAQKIALSKFYKRNQYKGKLKETDRVWVMAQPGKVVGAARFCQQAGCRVLRGVWIERELRSRGLGHQLLHHLQCKGELDDCYCFPYLHLETFYSRYGFKKVKSAPAVLKSTLERYNRKNAQVLLMLQQA</sequence>
<dbReference type="InterPro" id="IPR016181">
    <property type="entry name" value="Acyl_CoA_acyltransferase"/>
</dbReference>
<dbReference type="RefSeq" id="WP_201348175.1">
    <property type="nucleotide sequence ID" value="NZ_AP014546.1"/>
</dbReference>
<dbReference type="EMBL" id="AP014546">
    <property type="protein sequence ID" value="BBB31041.1"/>
    <property type="molecule type" value="Genomic_DNA"/>
</dbReference>
<dbReference type="GO" id="GO:0016747">
    <property type="term" value="F:acyltransferase activity, transferring groups other than amino-acyl groups"/>
    <property type="evidence" value="ECO:0007669"/>
    <property type="project" value="InterPro"/>
</dbReference>
<dbReference type="Pfam" id="PF13508">
    <property type="entry name" value="Acetyltransf_7"/>
    <property type="match status" value="1"/>
</dbReference>
<feature type="domain" description="N-acetyltransferase" evidence="1">
    <location>
        <begin position="1"/>
        <end position="139"/>
    </location>
</feature>
<evidence type="ECO:0000313" key="2">
    <source>
        <dbReference type="EMBL" id="BBB31041.1"/>
    </source>
</evidence>
<dbReference type="AlphaFoldDB" id="A0A7R6PKZ8"/>
<dbReference type="Proteomes" id="UP000595332">
    <property type="component" value="Chromosome"/>
</dbReference>
<dbReference type="KEGG" id="njp:NEJAP_3103"/>
<evidence type="ECO:0000313" key="3">
    <source>
        <dbReference type="Proteomes" id="UP000595332"/>
    </source>
</evidence>
<proteinExistence type="predicted"/>
<evidence type="ECO:0000259" key="1">
    <source>
        <dbReference type="PROSITE" id="PS51186"/>
    </source>
</evidence>
<dbReference type="CDD" id="cd04301">
    <property type="entry name" value="NAT_SF"/>
    <property type="match status" value="1"/>
</dbReference>
<keyword evidence="3" id="KW-1185">Reference proteome</keyword>
<dbReference type="SUPFAM" id="SSF55729">
    <property type="entry name" value="Acyl-CoA N-acyltransferases (Nat)"/>
    <property type="match status" value="1"/>
</dbReference>
<organism evidence="2 3">
    <name type="scientific">Neptunomonas japonica JAMM 1380</name>
    <dbReference type="NCBI Taxonomy" id="1441457"/>
    <lineage>
        <taxon>Bacteria</taxon>
        <taxon>Pseudomonadati</taxon>
        <taxon>Pseudomonadota</taxon>
        <taxon>Gammaproteobacteria</taxon>
        <taxon>Oceanospirillales</taxon>
        <taxon>Oceanospirillaceae</taxon>
        <taxon>Neptunomonas</taxon>
    </lineage>
</organism>
<gene>
    <name evidence="2" type="ORF">NEJAP_3103</name>
</gene>